<dbReference type="InterPro" id="IPR007895">
    <property type="entry name" value="MASE1"/>
</dbReference>
<feature type="transmembrane region" description="Helical" evidence="6">
    <location>
        <begin position="81"/>
        <end position="101"/>
    </location>
</feature>
<feature type="transmembrane region" description="Helical" evidence="6">
    <location>
        <begin position="275"/>
        <end position="296"/>
    </location>
</feature>
<evidence type="ECO:0000256" key="4">
    <source>
        <dbReference type="ARBA" id="ARBA00022989"/>
    </source>
</evidence>
<proteinExistence type="predicted"/>
<dbReference type="OrthoDB" id="5929525at2"/>
<gene>
    <name evidence="8" type="ORF">DWU98_12905</name>
</gene>
<keyword evidence="3 6" id="KW-0812">Transmembrane</keyword>
<reference evidence="8 9" key="1">
    <citation type="submission" date="2018-07" db="EMBL/GenBank/DDBJ databases">
        <title>Dyella monticola sp. nov. and Dyella psychrodurans sp. nov. isolated from monsoon evergreen broad-leaved forest soil of Dinghu Mountain, China.</title>
        <authorList>
            <person name="Gao Z."/>
            <person name="Qiu L."/>
        </authorList>
    </citation>
    <scope>NUCLEOTIDE SEQUENCE [LARGE SCALE GENOMIC DNA]</scope>
    <source>
        <strain evidence="8 9">4G-K06</strain>
    </source>
</reference>
<evidence type="ECO:0000313" key="8">
    <source>
        <dbReference type="EMBL" id="RDS80841.1"/>
    </source>
</evidence>
<feature type="transmembrane region" description="Helical" evidence="6">
    <location>
        <begin position="198"/>
        <end position="216"/>
    </location>
</feature>
<dbReference type="GO" id="GO:0005886">
    <property type="term" value="C:plasma membrane"/>
    <property type="evidence" value="ECO:0007669"/>
    <property type="project" value="UniProtKB-SubCell"/>
</dbReference>
<sequence>MHERLRALAKNGWKHAAIVVAYAIVLWLFRQIIIPHYVLLSGVRVAVLALVPYRYWPALILGEEFALVPMTVACWSQFGPVWSMLNLLPASALMAPVVYMARERGPLLGKEGHVHVAVLLVCALVASMVCTAYNLLMASTASVPAGYPALHYDQLASEWLLGNFLGILSLVPTVLACHQRVRSHGWKEWAWHAIESRIVFESICLVVPMLAMLLWIGFTLPHVRGVAQVCLFLPIVWLALRHGWQGAAFGGTLASLAVVLLMPERFDHDTMQAEVIVAFAVSTMLLAGARIGVLSARAEKERAEMQLALELARSNFHIGEMQMRSTAQALEQIRETVRGGYTMMMGRLRHLQPAIDDGGYMRVALDAQDQLYGLADSLYPQSWRERGLPSALREGAVARMLDEAGVHYGCDLKGPVSRLSTSLHLAIYRMVCEGIAEGCSRKDVSAVRVRVRASERSGRLWVVVQWQFRRNAADLAYVKWDELVPRLQRSSSGLGMKALQDRAASFEGLARQRERRNGRNIACLMFDP</sequence>
<evidence type="ECO:0000256" key="2">
    <source>
        <dbReference type="ARBA" id="ARBA00022475"/>
    </source>
</evidence>
<comment type="caution">
    <text evidence="8">The sequence shown here is derived from an EMBL/GenBank/DDBJ whole genome shotgun (WGS) entry which is preliminary data.</text>
</comment>
<evidence type="ECO:0000256" key="6">
    <source>
        <dbReference type="SAM" id="Phobius"/>
    </source>
</evidence>
<protein>
    <recommendedName>
        <fullName evidence="7">MASE1 domain-containing protein</fullName>
    </recommendedName>
</protein>
<feature type="domain" description="MASE1" evidence="7">
    <location>
        <begin position="19"/>
        <end position="287"/>
    </location>
</feature>
<feature type="transmembrane region" description="Helical" evidence="6">
    <location>
        <begin position="156"/>
        <end position="177"/>
    </location>
</feature>
<evidence type="ECO:0000313" key="9">
    <source>
        <dbReference type="Proteomes" id="UP000254258"/>
    </source>
</evidence>
<evidence type="ECO:0000259" key="7">
    <source>
        <dbReference type="Pfam" id="PF05231"/>
    </source>
</evidence>
<feature type="transmembrane region" description="Helical" evidence="6">
    <location>
        <begin position="113"/>
        <end position="136"/>
    </location>
</feature>
<keyword evidence="2" id="KW-1003">Cell membrane</keyword>
<feature type="transmembrane region" description="Helical" evidence="6">
    <location>
        <begin position="12"/>
        <end position="29"/>
    </location>
</feature>
<dbReference type="Proteomes" id="UP000254258">
    <property type="component" value="Unassembled WGS sequence"/>
</dbReference>
<organism evidence="8 9">
    <name type="scientific">Dyella monticola</name>
    <dbReference type="NCBI Taxonomy" id="1927958"/>
    <lineage>
        <taxon>Bacteria</taxon>
        <taxon>Pseudomonadati</taxon>
        <taxon>Pseudomonadota</taxon>
        <taxon>Gammaproteobacteria</taxon>
        <taxon>Lysobacterales</taxon>
        <taxon>Rhodanobacteraceae</taxon>
        <taxon>Dyella</taxon>
    </lineage>
</organism>
<name>A0A370WXT3_9GAMM</name>
<dbReference type="RefSeq" id="WP_115495985.1">
    <property type="nucleotide sequence ID" value="NZ_QRBE01000007.1"/>
</dbReference>
<accession>A0A370WXT3</accession>
<evidence type="ECO:0000256" key="3">
    <source>
        <dbReference type="ARBA" id="ARBA00022692"/>
    </source>
</evidence>
<dbReference type="AlphaFoldDB" id="A0A370WXT3"/>
<keyword evidence="9" id="KW-1185">Reference proteome</keyword>
<comment type="subcellular location">
    <subcellularLocation>
        <location evidence="1">Cell membrane</location>
        <topology evidence="1">Multi-pass membrane protein</topology>
    </subcellularLocation>
</comment>
<dbReference type="Pfam" id="PF05231">
    <property type="entry name" value="MASE1"/>
    <property type="match status" value="1"/>
</dbReference>
<dbReference type="EMBL" id="QRBE01000007">
    <property type="protein sequence ID" value="RDS80841.1"/>
    <property type="molecule type" value="Genomic_DNA"/>
</dbReference>
<keyword evidence="4 6" id="KW-1133">Transmembrane helix</keyword>
<evidence type="ECO:0000256" key="1">
    <source>
        <dbReference type="ARBA" id="ARBA00004651"/>
    </source>
</evidence>
<keyword evidence="5 6" id="KW-0472">Membrane</keyword>
<evidence type="ECO:0000256" key="5">
    <source>
        <dbReference type="ARBA" id="ARBA00023136"/>
    </source>
</evidence>
<feature type="transmembrane region" description="Helical" evidence="6">
    <location>
        <begin position="247"/>
        <end position="263"/>
    </location>
</feature>